<dbReference type="GO" id="GO:0016887">
    <property type="term" value="F:ATP hydrolysis activity"/>
    <property type="evidence" value="ECO:0007669"/>
    <property type="project" value="InterPro"/>
</dbReference>
<feature type="domain" description="ABC transporter" evidence="3">
    <location>
        <begin position="172"/>
        <end position="294"/>
    </location>
</feature>
<dbReference type="Proteomes" id="UP000824120">
    <property type="component" value="Chromosome 1"/>
</dbReference>
<dbReference type="Gene3D" id="3.40.50.300">
    <property type="entry name" value="P-loop containing nucleotide triphosphate hydrolases"/>
    <property type="match status" value="1"/>
</dbReference>
<dbReference type="Pfam" id="PF00005">
    <property type="entry name" value="ABC_tran"/>
    <property type="match status" value="1"/>
</dbReference>
<protein>
    <recommendedName>
        <fullName evidence="3">ABC transporter domain-containing protein</fullName>
    </recommendedName>
</protein>
<comment type="caution">
    <text evidence="4">The sequence shown here is derived from an EMBL/GenBank/DDBJ whole genome shotgun (WGS) entry which is preliminary data.</text>
</comment>
<accession>A0A9J6B5P7</accession>
<evidence type="ECO:0000313" key="4">
    <source>
        <dbReference type="EMBL" id="KAG5631968.1"/>
    </source>
</evidence>
<sequence>MFIDVGHMQILDYLAKEMLDHLESVLANEPVTVKNGQFIVEVKPQKNEQKTHNPKESTEKSLASTTATFEGIEMVVRNNSSVDKRASKNRGMVLPFQSLSLAFNHVNYYVDMPKVRNILCVACIDTVILNLLLIIRLYACHEMKAQGIEETPGRKTGGYTDESIIISSYPKNQSTFARISGYYEQNDIHSPHVIVYESLIYSTWLCSPRMSKRKLGRTYNPVFLWIEANDPVNFIEKKNFVEEVMELVELNPLWNCLVGLSGVDGLSTKQRKRLTIAVELIANPSIIFMDEPTSGLDARAAVIVMRTLLLMKRGGQVIYAGSLGHHSRLLIEYFQSIPGVPTVKEGYNPTTWMLDITTPAVEGQLNVDFCHLQVAIEIVYIVIQTIIYSVLLTHSKLPDCCHRHDILPQPCSLVSLSLDCKALLPFIRWVRGFGHIDCAVLQKLSDGVVDAPTGNSGSDYSEKNGILCSFSVMGKRDLELEL</sequence>
<name>A0A9J6B5P7_SOLCO</name>
<feature type="region of interest" description="Disordered" evidence="2">
    <location>
        <begin position="44"/>
        <end position="63"/>
    </location>
</feature>
<dbReference type="InterPro" id="IPR003439">
    <property type="entry name" value="ABC_transporter-like_ATP-bd"/>
</dbReference>
<dbReference type="AlphaFoldDB" id="A0A9J6B5P7"/>
<dbReference type="PANTHER" id="PTHR19241">
    <property type="entry name" value="ATP-BINDING CASSETTE TRANSPORTER"/>
    <property type="match status" value="1"/>
</dbReference>
<keyword evidence="1" id="KW-0813">Transport</keyword>
<reference evidence="4 5" key="1">
    <citation type="submission" date="2020-09" db="EMBL/GenBank/DDBJ databases">
        <title>De no assembly of potato wild relative species, Solanum commersonii.</title>
        <authorList>
            <person name="Cho K."/>
        </authorList>
    </citation>
    <scope>NUCLEOTIDE SEQUENCE [LARGE SCALE GENOMIC DNA]</scope>
    <source>
        <strain evidence="4">LZ3.2</strain>
        <tissue evidence="4">Leaf</tissue>
    </source>
</reference>
<dbReference type="OrthoDB" id="66620at2759"/>
<dbReference type="InterPro" id="IPR027417">
    <property type="entry name" value="P-loop_NTPase"/>
</dbReference>
<feature type="compositionally biased region" description="Basic and acidic residues" evidence="2">
    <location>
        <begin position="44"/>
        <end position="59"/>
    </location>
</feature>
<gene>
    <name evidence="4" type="ORF">H5410_003685</name>
</gene>
<evidence type="ECO:0000256" key="1">
    <source>
        <dbReference type="ARBA" id="ARBA00022448"/>
    </source>
</evidence>
<evidence type="ECO:0000313" key="5">
    <source>
        <dbReference type="Proteomes" id="UP000824120"/>
    </source>
</evidence>
<dbReference type="GO" id="GO:0005524">
    <property type="term" value="F:ATP binding"/>
    <property type="evidence" value="ECO:0007669"/>
    <property type="project" value="InterPro"/>
</dbReference>
<evidence type="ECO:0000259" key="3">
    <source>
        <dbReference type="Pfam" id="PF00005"/>
    </source>
</evidence>
<dbReference type="EMBL" id="JACXVP010000001">
    <property type="protein sequence ID" value="KAG5631968.1"/>
    <property type="molecule type" value="Genomic_DNA"/>
</dbReference>
<organism evidence="4 5">
    <name type="scientific">Solanum commersonii</name>
    <name type="common">Commerson's wild potato</name>
    <name type="synonym">Commerson's nightshade</name>
    <dbReference type="NCBI Taxonomy" id="4109"/>
    <lineage>
        <taxon>Eukaryota</taxon>
        <taxon>Viridiplantae</taxon>
        <taxon>Streptophyta</taxon>
        <taxon>Embryophyta</taxon>
        <taxon>Tracheophyta</taxon>
        <taxon>Spermatophyta</taxon>
        <taxon>Magnoliopsida</taxon>
        <taxon>eudicotyledons</taxon>
        <taxon>Gunneridae</taxon>
        <taxon>Pentapetalae</taxon>
        <taxon>asterids</taxon>
        <taxon>lamiids</taxon>
        <taxon>Solanales</taxon>
        <taxon>Solanaceae</taxon>
        <taxon>Solanoideae</taxon>
        <taxon>Solaneae</taxon>
        <taxon>Solanum</taxon>
    </lineage>
</organism>
<proteinExistence type="predicted"/>
<evidence type="ECO:0000256" key="2">
    <source>
        <dbReference type="SAM" id="MobiDB-lite"/>
    </source>
</evidence>
<keyword evidence="5" id="KW-1185">Reference proteome</keyword>
<dbReference type="SUPFAM" id="SSF52540">
    <property type="entry name" value="P-loop containing nucleoside triphosphate hydrolases"/>
    <property type="match status" value="1"/>
</dbReference>